<dbReference type="EMBL" id="LR881470">
    <property type="protein sequence ID" value="CAD5332727.1"/>
    <property type="molecule type" value="Genomic_DNA"/>
</dbReference>
<keyword evidence="5" id="KW-0833">Ubl conjugation pathway</keyword>
<dbReference type="GO" id="GO:0005524">
    <property type="term" value="F:ATP binding"/>
    <property type="evidence" value="ECO:0007669"/>
    <property type="project" value="InterPro"/>
</dbReference>
<dbReference type="FunFam" id="1.10.510.10:FF:000498">
    <property type="entry name" value="U-box domain-containing protein 51"/>
    <property type="match status" value="1"/>
</dbReference>
<keyword evidence="6 7" id="KW-0175">Coiled coil</keyword>
<feature type="compositionally biased region" description="Polar residues" evidence="8">
    <location>
        <begin position="177"/>
        <end position="199"/>
    </location>
</feature>
<dbReference type="SUPFAM" id="SSF56112">
    <property type="entry name" value="Protein kinase-like (PK-like)"/>
    <property type="match status" value="1"/>
</dbReference>
<evidence type="ECO:0000256" key="6">
    <source>
        <dbReference type="ARBA" id="ARBA00023054"/>
    </source>
</evidence>
<dbReference type="Gene3D" id="3.30.200.20">
    <property type="entry name" value="Phosphorylase Kinase, domain 1"/>
    <property type="match status" value="2"/>
</dbReference>
<evidence type="ECO:0000256" key="1">
    <source>
        <dbReference type="ARBA" id="ARBA00000900"/>
    </source>
</evidence>
<evidence type="ECO:0000256" key="7">
    <source>
        <dbReference type="SAM" id="Coils"/>
    </source>
</evidence>
<feature type="region of interest" description="Disordered" evidence="8">
    <location>
        <begin position="171"/>
        <end position="199"/>
    </location>
</feature>
<comment type="pathway">
    <text evidence="2">Protein modification; protein ubiquitination.</text>
</comment>
<gene>
    <name evidence="10" type="ORF">AT9943_LOCUS20119</name>
</gene>
<dbReference type="Gene3D" id="1.10.510.10">
    <property type="entry name" value="Transferase(Phosphotransferase) domain 1"/>
    <property type="match status" value="1"/>
</dbReference>
<dbReference type="GO" id="GO:0004672">
    <property type="term" value="F:protein kinase activity"/>
    <property type="evidence" value="ECO:0007669"/>
    <property type="project" value="InterPro"/>
</dbReference>
<feature type="domain" description="Protein kinase" evidence="9">
    <location>
        <begin position="398"/>
        <end position="647"/>
    </location>
</feature>
<dbReference type="GO" id="GO:0061630">
    <property type="term" value="F:ubiquitin protein ligase activity"/>
    <property type="evidence" value="ECO:0007669"/>
    <property type="project" value="UniProtKB-EC"/>
</dbReference>
<dbReference type="AlphaFoldDB" id="A0A7G2FA74"/>
<evidence type="ECO:0000256" key="5">
    <source>
        <dbReference type="ARBA" id="ARBA00022786"/>
    </source>
</evidence>
<dbReference type="PANTHER" id="PTHR45647">
    <property type="entry name" value="OS02G0152300 PROTEIN"/>
    <property type="match status" value="1"/>
</dbReference>
<dbReference type="EC" id="2.3.2.27" evidence="3"/>
<sequence length="668" mass="74559">MTMMASPYSSDDIHSPVNSTVVAIDKEKHSSYAVRWAVDHLLNMIHNPVMILVHISMTEVVLDDSDVAKTILDYVNNNLVNNLVLGASTKNTFARSFMFSKPHEVQSSIMKSTPDFCSVYVISKGGKVQSSRPAQRPITNTLAPPRVPSSGFLIQSLSDSEQDLIPRVQRSARNKPNETTYPHNRAAFNTTQKGYKSPINGSMDFNNGFNQAAFQRNPTLQSSFSDESDGGFGVMGSVDLSSHNSMDFYHGASSSSEESIPQSTKDIEAEMRRLKLELKQTMDMYSSACKEALTAKRKANELNQWKIEEARKFEKARLSEEAALAVAEIEKAKCRTAVEAAEKAQRMAELEGQRRKQAELKAVSEEKDKDRAVSALAHNDVRYRKYTIEEIEEATERFANHRKIGEGGYGPVYNGELDHTPVAIKVEVLCSIRHPHMVLLLGACPEYGCLVYEFMENGSLEDRLFRTGNSPPLSWRKRFEIAAEIATALSFLHQAKPEPLVHRDLKPANILLDKNYVSKISDVGLARLVPASIADSVTQFHMTSAAGTFCYIDPEYQQTGMLTTKSDVYSLGILLLQIITGRPPMGLAHQVSRAISKGTFKEMLDPVVPDWPVQEAQSFATLALKCAELRKRDRPDLGKEVVPHLIRLKNFGNDVDLIRGDERTNEWI</sequence>
<proteinExistence type="predicted"/>
<dbReference type="InterPro" id="IPR008271">
    <property type="entry name" value="Ser/Thr_kinase_AS"/>
</dbReference>
<name>A0A7G2FA74_ARATH</name>
<protein>
    <recommendedName>
        <fullName evidence="3">RING-type E3 ubiquitin transferase</fullName>
        <ecNumber evidence="3">2.3.2.27</ecNumber>
    </recommendedName>
</protein>
<keyword evidence="4" id="KW-0808">Transferase</keyword>
<reference evidence="10 11" key="1">
    <citation type="submission" date="2020-09" db="EMBL/GenBank/DDBJ databases">
        <authorList>
            <person name="Ashkenazy H."/>
        </authorList>
    </citation>
    <scope>NUCLEOTIDE SEQUENCE [LARGE SCALE GENOMIC DNA]</scope>
    <source>
        <strain evidence="11">cv. Cdm-0</strain>
    </source>
</reference>
<dbReference type="SMART" id="SM00220">
    <property type="entry name" value="S_TKc"/>
    <property type="match status" value="1"/>
</dbReference>
<dbReference type="InterPro" id="IPR011009">
    <property type="entry name" value="Kinase-like_dom_sf"/>
</dbReference>
<dbReference type="InterPro" id="IPR001245">
    <property type="entry name" value="Ser-Thr/Tyr_kinase_cat_dom"/>
</dbReference>
<organism evidence="10 11">
    <name type="scientific">Arabidopsis thaliana</name>
    <name type="common">Mouse-ear cress</name>
    <dbReference type="NCBI Taxonomy" id="3702"/>
    <lineage>
        <taxon>Eukaryota</taxon>
        <taxon>Viridiplantae</taxon>
        <taxon>Streptophyta</taxon>
        <taxon>Embryophyta</taxon>
        <taxon>Tracheophyta</taxon>
        <taxon>Spermatophyta</taxon>
        <taxon>Magnoliopsida</taxon>
        <taxon>eudicotyledons</taxon>
        <taxon>Gunneridae</taxon>
        <taxon>Pentapetalae</taxon>
        <taxon>rosids</taxon>
        <taxon>malvids</taxon>
        <taxon>Brassicales</taxon>
        <taxon>Brassicaceae</taxon>
        <taxon>Camelineae</taxon>
        <taxon>Arabidopsis</taxon>
    </lineage>
</organism>
<dbReference type="InterPro" id="IPR000719">
    <property type="entry name" value="Prot_kinase_dom"/>
</dbReference>
<dbReference type="PANTHER" id="PTHR45647:SF96">
    <property type="entry name" value="PROTEIN KINASE FAMILY PROTEIN"/>
    <property type="match status" value="1"/>
</dbReference>
<evidence type="ECO:0000259" key="9">
    <source>
        <dbReference type="PROSITE" id="PS50011"/>
    </source>
</evidence>
<dbReference type="PROSITE" id="PS00108">
    <property type="entry name" value="PROTEIN_KINASE_ST"/>
    <property type="match status" value="1"/>
</dbReference>
<evidence type="ECO:0000313" key="10">
    <source>
        <dbReference type="EMBL" id="CAD5332727.1"/>
    </source>
</evidence>
<dbReference type="InterPro" id="IPR051348">
    <property type="entry name" value="U-box_ubiquitin_ligases"/>
</dbReference>
<comment type="catalytic activity">
    <reaction evidence="1">
        <text>S-ubiquitinyl-[E2 ubiquitin-conjugating enzyme]-L-cysteine + [acceptor protein]-L-lysine = [E2 ubiquitin-conjugating enzyme]-L-cysteine + N(6)-ubiquitinyl-[acceptor protein]-L-lysine.</text>
        <dbReference type="EC" id="2.3.2.27"/>
    </reaction>
</comment>
<dbReference type="Pfam" id="PF07714">
    <property type="entry name" value="PK_Tyr_Ser-Thr"/>
    <property type="match status" value="1"/>
</dbReference>
<evidence type="ECO:0000256" key="2">
    <source>
        <dbReference type="ARBA" id="ARBA00004906"/>
    </source>
</evidence>
<dbReference type="PROSITE" id="PS50011">
    <property type="entry name" value="PROTEIN_KINASE_DOM"/>
    <property type="match status" value="1"/>
</dbReference>
<accession>A0A7G2FA74</accession>
<evidence type="ECO:0000313" key="11">
    <source>
        <dbReference type="Proteomes" id="UP000516314"/>
    </source>
</evidence>
<dbReference type="Proteomes" id="UP000516314">
    <property type="component" value="Chromosome 5"/>
</dbReference>
<feature type="coiled-coil region" evidence="7">
    <location>
        <begin position="315"/>
        <end position="344"/>
    </location>
</feature>
<evidence type="ECO:0000256" key="8">
    <source>
        <dbReference type="SAM" id="MobiDB-lite"/>
    </source>
</evidence>
<evidence type="ECO:0000256" key="3">
    <source>
        <dbReference type="ARBA" id="ARBA00012483"/>
    </source>
</evidence>
<evidence type="ECO:0000256" key="4">
    <source>
        <dbReference type="ARBA" id="ARBA00022679"/>
    </source>
</evidence>